<gene>
    <name evidence="5" type="ORF">ACFFH7_00815</name>
</gene>
<dbReference type="EMBL" id="JBHLUD010000001">
    <property type="protein sequence ID" value="MFC0539996.1"/>
    <property type="molecule type" value="Genomic_DNA"/>
</dbReference>
<feature type="signal peptide" evidence="3">
    <location>
        <begin position="1"/>
        <end position="27"/>
    </location>
</feature>
<dbReference type="RefSeq" id="WP_273938767.1">
    <property type="nucleotide sequence ID" value="NZ_CP097263.1"/>
</dbReference>
<dbReference type="InterPro" id="IPR000871">
    <property type="entry name" value="Beta-lactam_class-A"/>
</dbReference>
<evidence type="ECO:0000256" key="3">
    <source>
        <dbReference type="SAM" id="SignalP"/>
    </source>
</evidence>
<evidence type="ECO:0000313" key="6">
    <source>
        <dbReference type="Proteomes" id="UP001589810"/>
    </source>
</evidence>
<dbReference type="SUPFAM" id="SSF56601">
    <property type="entry name" value="beta-lactamase/transpeptidase-like"/>
    <property type="match status" value="1"/>
</dbReference>
<feature type="chain" id="PRO_5045848280" description="Beta-lactamase" evidence="3">
    <location>
        <begin position="28"/>
        <end position="343"/>
    </location>
</feature>
<dbReference type="InterPro" id="IPR012338">
    <property type="entry name" value="Beta-lactam/transpept-like"/>
</dbReference>
<reference evidence="5 6" key="1">
    <citation type="submission" date="2024-09" db="EMBL/GenBank/DDBJ databases">
        <authorList>
            <person name="Sun Q."/>
            <person name="Mori K."/>
        </authorList>
    </citation>
    <scope>NUCLEOTIDE SEQUENCE [LARGE SCALE GENOMIC DNA]</scope>
    <source>
        <strain evidence="5 6">TBRC 1432</strain>
    </source>
</reference>
<proteinExistence type="predicted"/>
<evidence type="ECO:0000313" key="5">
    <source>
        <dbReference type="EMBL" id="MFC0539996.1"/>
    </source>
</evidence>
<dbReference type="InterPro" id="IPR006311">
    <property type="entry name" value="TAT_signal"/>
</dbReference>
<organism evidence="5 6">
    <name type="scientific">Kutzneria chonburiensis</name>
    <dbReference type="NCBI Taxonomy" id="1483604"/>
    <lineage>
        <taxon>Bacteria</taxon>
        <taxon>Bacillati</taxon>
        <taxon>Actinomycetota</taxon>
        <taxon>Actinomycetes</taxon>
        <taxon>Pseudonocardiales</taxon>
        <taxon>Pseudonocardiaceae</taxon>
        <taxon>Kutzneria</taxon>
    </lineage>
</organism>
<keyword evidence="6" id="KW-1185">Reference proteome</keyword>
<keyword evidence="5" id="KW-0378">Hydrolase</keyword>
<evidence type="ECO:0000256" key="1">
    <source>
        <dbReference type="ARBA" id="ARBA00018879"/>
    </source>
</evidence>
<keyword evidence="3" id="KW-0732">Signal</keyword>
<dbReference type="Proteomes" id="UP001589810">
    <property type="component" value="Unassembled WGS sequence"/>
</dbReference>
<sequence>MLSRRSLLAGAAAVAAVPLLTPARAMADAPTTDWVQWLAQRRDHVSLYADDGRGRRLALRPNHQVPMASAYKAIHAATFAGSGISPQRQIKIRDWEAPYLPGLDGGAHPAALTRLNIPNDGRRATDPDQLVPLDWVVQAAIMESDNAAADYLRDLLGVPALRRTAACGGWPNAEMATELGDMLRLWWPGTSEELSARFLSDASFKQAALAKLAELPTPQAQLAWTPTTHRGTALDVAALHRSIATGRIPGRRYLEQLLAGALLPGELGIGFKGGELPGVLNFGLSLRRADGTIATTAVLATGLPLADYLTLHDGQVDYFVQVVLGMLRDPVTWQRVARDVVHA</sequence>
<evidence type="ECO:0000256" key="2">
    <source>
        <dbReference type="ARBA" id="ARBA00030171"/>
    </source>
</evidence>
<dbReference type="Gene3D" id="3.40.710.10">
    <property type="entry name" value="DD-peptidase/beta-lactamase superfamily"/>
    <property type="match status" value="1"/>
</dbReference>
<dbReference type="InterPro" id="IPR045155">
    <property type="entry name" value="Beta-lactam_cat"/>
</dbReference>
<accession>A0ABV6MJB0</accession>
<protein>
    <recommendedName>
        <fullName evidence="1">Beta-lactamase</fullName>
    </recommendedName>
    <alternativeName>
        <fullName evidence="2">Penicillinase</fullName>
    </alternativeName>
</protein>
<name>A0ABV6MJB0_9PSEU</name>
<dbReference type="Pfam" id="PF13354">
    <property type="entry name" value="Beta-lactamase2"/>
    <property type="match status" value="1"/>
</dbReference>
<dbReference type="PANTHER" id="PTHR35333">
    <property type="entry name" value="BETA-LACTAMASE"/>
    <property type="match status" value="1"/>
</dbReference>
<dbReference type="PROSITE" id="PS51318">
    <property type="entry name" value="TAT"/>
    <property type="match status" value="1"/>
</dbReference>
<dbReference type="PANTHER" id="PTHR35333:SF3">
    <property type="entry name" value="BETA-LACTAMASE-TYPE TRANSPEPTIDASE FOLD CONTAINING PROTEIN"/>
    <property type="match status" value="1"/>
</dbReference>
<feature type="domain" description="Beta-lactamase class A catalytic" evidence="4">
    <location>
        <begin position="49"/>
        <end position="256"/>
    </location>
</feature>
<evidence type="ECO:0000259" key="4">
    <source>
        <dbReference type="Pfam" id="PF13354"/>
    </source>
</evidence>
<comment type="caution">
    <text evidence="5">The sequence shown here is derived from an EMBL/GenBank/DDBJ whole genome shotgun (WGS) entry which is preliminary data.</text>
</comment>
<dbReference type="GO" id="GO:0016787">
    <property type="term" value="F:hydrolase activity"/>
    <property type="evidence" value="ECO:0007669"/>
    <property type="project" value="UniProtKB-KW"/>
</dbReference>